<dbReference type="OrthoDB" id="9784492at2"/>
<dbReference type="InterPro" id="IPR036425">
    <property type="entry name" value="MoaB/Mog-like_dom_sf"/>
</dbReference>
<dbReference type="InterPro" id="IPR001453">
    <property type="entry name" value="MoaB/Mog_dom"/>
</dbReference>
<comment type="pathway">
    <text evidence="2 6">Cofactor biosynthesis; molybdopterin biosynthesis.</text>
</comment>
<comment type="function">
    <text evidence="1 6">May be involved in the biosynthesis of molybdopterin.</text>
</comment>
<keyword evidence="5 6" id="KW-0501">Molybdenum cofactor biosynthesis</keyword>
<gene>
    <name evidence="8" type="ORF">GJU40_06025</name>
</gene>
<evidence type="ECO:0000259" key="7">
    <source>
        <dbReference type="SMART" id="SM00852"/>
    </source>
</evidence>
<dbReference type="Gene3D" id="3.40.980.10">
    <property type="entry name" value="MoaB/Mog-like domain"/>
    <property type="match status" value="1"/>
</dbReference>
<dbReference type="NCBIfam" id="TIGR00177">
    <property type="entry name" value="molyb_syn"/>
    <property type="match status" value="1"/>
</dbReference>
<dbReference type="GO" id="GO:0005829">
    <property type="term" value="C:cytosol"/>
    <property type="evidence" value="ECO:0007669"/>
    <property type="project" value="TreeGrafter"/>
</dbReference>
<dbReference type="PIRSF" id="PIRSF006443">
    <property type="entry name" value="MoaB"/>
    <property type="match status" value="1"/>
</dbReference>
<dbReference type="InterPro" id="IPR012245">
    <property type="entry name" value="MoaB"/>
</dbReference>
<accession>A0A7X2IXN9</accession>
<evidence type="ECO:0000313" key="9">
    <source>
        <dbReference type="Proteomes" id="UP000448867"/>
    </source>
</evidence>
<dbReference type="SUPFAM" id="SSF53218">
    <property type="entry name" value="Molybdenum cofactor biosynthesis proteins"/>
    <property type="match status" value="1"/>
</dbReference>
<evidence type="ECO:0000313" key="8">
    <source>
        <dbReference type="EMBL" id="MRX71732.1"/>
    </source>
</evidence>
<dbReference type="RefSeq" id="WP_154306872.1">
    <property type="nucleotide sequence ID" value="NZ_WKKI01000007.1"/>
</dbReference>
<keyword evidence="9" id="KW-1185">Reference proteome</keyword>
<sequence length="170" mass="18262">MSIVQHRDQAPASVAIKVITVSDTRKKEDDRSGELIVSLLKEAGHQLIGHIIVKDEKSLIRSALLDGCENKNIDAVITNGGTGLAKRDVSIEALKMIVEKEIPGFGELFRMLSYQEGLKSGAMMSRAAAGISMDTVVIALPGSTGAVKLAMEKLILPEIGHLVFEAKKDL</sequence>
<evidence type="ECO:0000256" key="5">
    <source>
        <dbReference type="ARBA" id="ARBA00023150"/>
    </source>
</evidence>
<dbReference type="PANTHER" id="PTHR43232:SF2">
    <property type="entry name" value="MOLYBDENUM COFACTOR BIOSYNTHESIS PROTEIN B"/>
    <property type="match status" value="1"/>
</dbReference>
<dbReference type="Pfam" id="PF00994">
    <property type="entry name" value="MoCF_biosynth"/>
    <property type="match status" value="1"/>
</dbReference>
<dbReference type="EMBL" id="WKKI01000007">
    <property type="protein sequence ID" value="MRX71732.1"/>
    <property type="molecule type" value="Genomic_DNA"/>
</dbReference>
<protein>
    <recommendedName>
        <fullName evidence="4 6">Molybdenum cofactor biosynthesis protein B</fullName>
    </recommendedName>
</protein>
<name>A0A7X2IXN9_9BACI</name>
<dbReference type="InterPro" id="IPR008284">
    <property type="entry name" value="MoCF_biosynth_CS"/>
</dbReference>
<comment type="similarity">
    <text evidence="3 6">Belongs to the MoaB/Mog family.</text>
</comment>
<comment type="caution">
    <text evidence="8">The sequence shown here is derived from an EMBL/GenBank/DDBJ whole genome shotgun (WGS) entry which is preliminary data.</text>
</comment>
<dbReference type="SMART" id="SM00852">
    <property type="entry name" value="MoCF_biosynth"/>
    <property type="match status" value="1"/>
</dbReference>
<dbReference type="FunFam" id="3.40.980.10:FF:000006">
    <property type="entry name" value="Molybdenum cofactor biosynthesis protein B"/>
    <property type="match status" value="1"/>
</dbReference>
<evidence type="ECO:0000256" key="1">
    <source>
        <dbReference type="ARBA" id="ARBA00003487"/>
    </source>
</evidence>
<feature type="domain" description="MoaB/Mog" evidence="7">
    <location>
        <begin position="17"/>
        <end position="162"/>
    </location>
</feature>
<dbReference type="UniPathway" id="UPA00344"/>
<dbReference type="Proteomes" id="UP000448867">
    <property type="component" value="Unassembled WGS sequence"/>
</dbReference>
<evidence type="ECO:0000256" key="6">
    <source>
        <dbReference type="PIRNR" id="PIRNR006443"/>
    </source>
</evidence>
<evidence type="ECO:0000256" key="3">
    <source>
        <dbReference type="ARBA" id="ARBA00006112"/>
    </source>
</evidence>
<dbReference type="PROSITE" id="PS01078">
    <property type="entry name" value="MOCF_BIOSYNTHESIS_1"/>
    <property type="match status" value="1"/>
</dbReference>
<dbReference type="PANTHER" id="PTHR43232">
    <property type="entry name" value="MOLYBDENUM COFACTOR BIOSYNTHESIS PROTEIN B"/>
    <property type="match status" value="1"/>
</dbReference>
<dbReference type="AlphaFoldDB" id="A0A7X2IXN9"/>
<dbReference type="CDD" id="cd00886">
    <property type="entry name" value="MogA_MoaB"/>
    <property type="match status" value="1"/>
</dbReference>
<organism evidence="8 9">
    <name type="scientific">Metabacillus lacus</name>
    <dbReference type="NCBI Taxonomy" id="1983721"/>
    <lineage>
        <taxon>Bacteria</taxon>
        <taxon>Bacillati</taxon>
        <taxon>Bacillota</taxon>
        <taxon>Bacilli</taxon>
        <taxon>Bacillales</taxon>
        <taxon>Bacillaceae</taxon>
        <taxon>Metabacillus</taxon>
    </lineage>
</organism>
<dbReference type="GO" id="GO:0006777">
    <property type="term" value="P:Mo-molybdopterin cofactor biosynthetic process"/>
    <property type="evidence" value="ECO:0007669"/>
    <property type="project" value="UniProtKB-UniRule"/>
</dbReference>
<evidence type="ECO:0000256" key="2">
    <source>
        <dbReference type="ARBA" id="ARBA00005046"/>
    </source>
</evidence>
<proteinExistence type="inferred from homology"/>
<reference evidence="8 9" key="1">
    <citation type="submission" date="2019-11" db="EMBL/GenBank/DDBJ databases">
        <title>Bacillus lacus genome.</title>
        <authorList>
            <person name="Allen C.J."/>
            <person name="Newman J.D."/>
        </authorList>
    </citation>
    <scope>NUCLEOTIDE SEQUENCE [LARGE SCALE GENOMIC DNA]</scope>
    <source>
        <strain evidence="8 9">KCTC 33946</strain>
    </source>
</reference>
<evidence type="ECO:0000256" key="4">
    <source>
        <dbReference type="ARBA" id="ARBA00015262"/>
    </source>
</evidence>